<dbReference type="GO" id="GO:0120029">
    <property type="term" value="P:proton export across plasma membrane"/>
    <property type="evidence" value="ECO:0007669"/>
    <property type="project" value="InterPro"/>
</dbReference>
<keyword evidence="4 6" id="KW-0472">Membrane</keyword>
<dbReference type="OrthoDB" id="2190219at2759"/>
<evidence type="ECO:0000256" key="5">
    <source>
        <dbReference type="SAM" id="MobiDB-lite"/>
    </source>
</evidence>
<feature type="compositionally biased region" description="Basic and acidic residues" evidence="5">
    <location>
        <begin position="455"/>
        <end position="470"/>
    </location>
</feature>
<gene>
    <name evidence="8" type="ORF">A1Q1_03242</name>
</gene>
<dbReference type="PANTHER" id="PTHR31382:SF1">
    <property type="entry name" value="SODIUM ION_PROTON EXCHANGER (EUROFUNG)"/>
    <property type="match status" value="1"/>
</dbReference>
<feature type="domain" description="Cation/H+ exchanger transmembrane" evidence="7">
    <location>
        <begin position="29"/>
        <end position="411"/>
    </location>
</feature>
<dbReference type="AlphaFoldDB" id="J4UAQ4"/>
<organism evidence="8 9">
    <name type="scientific">Trichosporon asahii var. asahii (strain ATCC 90039 / CBS 2479 / JCM 2466 / KCTC 7840 / NBRC 103889/ NCYC 2677 / UAMH 7654)</name>
    <name type="common">Yeast</name>
    <dbReference type="NCBI Taxonomy" id="1186058"/>
    <lineage>
        <taxon>Eukaryota</taxon>
        <taxon>Fungi</taxon>
        <taxon>Dikarya</taxon>
        <taxon>Basidiomycota</taxon>
        <taxon>Agaricomycotina</taxon>
        <taxon>Tremellomycetes</taxon>
        <taxon>Trichosporonales</taxon>
        <taxon>Trichosporonaceae</taxon>
        <taxon>Trichosporon</taxon>
    </lineage>
</organism>
<dbReference type="VEuPathDB" id="FungiDB:A1Q1_03242"/>
<feature type="transmembrane region" description="Helical" evidence="6">
    <location>
        <begin position="359"/>
        <end position="378"/>
    </location>
</feature>
<dbReference type="KEGG" id="tasa:A1Q1_03242"/>
<evidence type="ECO:0000313" key="8">
    <source>
        <dbReference type="EMBL" id="EJT47865.1"/>
    </source>
</evidence>
<dbReference type="GeneID" id="25986755"/>
<feature type="transmembrane region" description="Helical" evidence="6">
    <location>
        <begin position="238"/>
        <end position="268"/>
    </location>
</feature>
<dbReference type="GO" id="GO:0036376">
    <property type="term" value="P:sodium ion export across plasma membrane"/>
    <property type="evidence" value="ECO:0007669"/>
    <property type="project" value="InterPro"/>
</dbReference>
<feature type="compositionally biased region" description="Polar residues" evidence="5">
    <location>
        <begin position="472"/>
        <end position="499"/>
    </location>
</feature>
<dbReference type="GO" id="GO:0042391">
    <property type="term" value="P:regulation of membrane potential"/>
    <property type="evidence" value="ECO:0007669"/>
    <property type="project" value="InterPro"/>
</dbReference>
<dbReference type="HOGENOM" id="CLU_008635_5_1_1"/>
<dbReference type="InterPro" id="IPR006153">
    <property type="entry name" value="Cation/H_exchanger_TM"/>
</dbReference>
<evidence type="ECO:0000313" key="9">
    <source>
        <dbReference type="Proteomes" id="UP000002748"/>
    </source>
</evidence>
<evidence type="ECO:0000256" key="3">
    <source>
        <dbReference type="ARBA" id="ARBA00022989"/>
    </source>
</evidence>
<evidence type="ECO:0000259" key="7">
    <source>
        <dbReference type="Pfam" id="PF00999"/>
    </source>
</evidence>
<feature type="compositionally biased region" description="Low complexity" evidence="5">
    <location>
        <begin position="518"/>
        <end position="533"/>
    </location>
</feature>
<dbReference type="EMBL" id="ALBS01000226">
    <property type="protein sequence ID" value="EJT47865.1"/>
    <property type="molecule type" value="Genomic_DNA"/>
</dbReference>
<name>J4UAQ4_TRIAS</name>
<accession>J4UAQ4</accession>
<protein>
    <recommendedName>
        <fullName evidence="7">Cation/H+ exchanger transmembrane domain-containing protein</fullName>
    </recommendedName>
</protein>
<feature type="transmembrane region" description="Helical" evidence="6">
    <location>
        <begin position="196"/>
        <end position="218"/>
    </location>
</feature>
<evidence type="ECO:0000256" key="6">
    <source>
        <dbReference type="SAM" id="Phobius"/>
    </source>
</evidence>
<feature type="region of interest" description="Disordered" evidence="5">
    <location>
        <begin position="440"/>
        <end position="544"/>
    </location>
</feature>
<dbReference type="GO" id="GO:0015385">
    <property type="term" value="F:sodium:proton antiporter activity"/>
    <property type="evidence" value="ECO:0007669"/>
    <property type="project" value="InterPro"/>
</dbReference>
<feature type="transmembrane region" description="Helical" evidence="6">
    <location>
        <begin position="73"/>
        <end position="93"/>
    </location>
</feature>
<feature type="compositionally biased region" description="Polar residues" evidence="5">
    <location>
        <begin position="534"/>
        <end position="544"/>
    </location>
</feature>
<feature type="compositionally biased region" description="Polar residues" evidence="5">
    <location>
        <begin position="508"/>
        <end position="517"/>
    </location>
</feature>
<comment type="subcellular location">
    <subcellularLocation>
        <location evidence="1">Membrane</location>
        <topology evidence="1">Multi-pass membrane protein</topology>
    </subcellularLocation>
</comment>
<comment type="caution">
    <text evidence="8">The sequence shown here is derived from an EMBL/GenBank/DDBJ whole genome shotgun (WGS) entry which is preliminary data.</text>
</comment>
<dbReference type="GO" id="GO:0005886">
    <property type="term" value="C:plasma membrane"/>
    <property type="evidence" value="ECO:0007669"/>
    <property type="project" value="InterPro"/>
</dbReference>
<dbReference type="RefSeq" id="XP_014178997.1">
    <property type="nucleotide sequence ID" value="XM_014323522.1"/>
</dbReference>
<dbReference type="InterPro" id="IPR004712">
    <property type="entry name" value="Na+/H+_antiporter_fungi"/>
</dbReference>
<sequence length="544" mass="59712">MVHLDISETSQVLSVIGGYICIVGLVSFFLKEKMFMSEPLVALLIGVAFGPIGADIFNPFRWVGYDQHQLESLSFQVSRIVIAIQVLFTGISLPKAYCWRHRLSLFVLLIPVMTCAWFVSALLVWAFIPNLTFLEALVVGSCVTPTDPVLANSICKEKYVPLEVRNIILAEAGANDGLGFPFLNPVSSLGEAIGQWFYNVLLYQILLSVLIGAVIGYIARRCLKYCEGRNLIDRESFLAFGVALTFFTVGWVGIIGSDDILCCFVVGNSLTWDDWFRIRSEEDSFQEVIDMLLNSAVFLYIGAVIPWNEFGNYWDITPWRLVLLGITVMLARRLPWVLLAMKFIPPISSSWKDALFTGYFGPIGVGAVFYIEVAHHAIPDDGTRERLRAVVAPVVYFMVLTSVIVHGITIPIGKSMQHTLTLTRSKSGAQFISRLPPPVPFGGALPTHDTNATSEPKEASARDVGVHDDATAPNSGTGTPAAFSRTNTLSMSRTNTMTQGVHWGENTVGHSVQSSGRTSPSNNDSTSHSSNPNLVQPSTHAMVQ</sequence>
<keyword evidence="2 6" id="KW-0812">Transmembrane</keyword>
<feature type="transmembrane region" description="Helical" evidence="6">
    <location>
        <begin position="390"/>
        <end position="412"/>
    </location>
</feature>
<evidence type="ECO:0000256" key="4">
    <source>
        <dbReference type="ARBA" id="ARBA00023136"/>
    </source>
</evidence>
<dbReference type="PANTHER" id="PTHR31382">
    <property type="entry name" value="NA(+)/H(+) ANTIPORTER"/>
    <property type="match status" value="1"/>
</dbReference>
<reference evidence="8 9" key="1">
    <citation type="journal article" date="2012" name="Eukaryot. Cell">
        <title>Draft genome sequence of CBS 2479, the standard type strain of Trichosporon asahii.</title>
        <authorList>
            <person name="Yang R.Y."/>
            <person name="Li H.T."/>
            <person name="Zhu H."/>
            <person name="Zhou G.P."/>
            <person name="Wang M."/>
            <person name="Wang L."/>
        </authorList>
    </citation>
    <scope>NUCLEOTIDE SEQUENCE [LARGE SCALE GENOMIC DNA]</scope>
    <source>
        <strain evidence="9">ATCC 90039 / CBS 2479 / JCM 2466 / KCTC 7840 / NCYC 2677 / UAMH 7654</strain>
    </source>
</reference>
<dbReference type="Pfam" id="PF00999">
    <property type="entry name" value="Na_H_Exchanger"/>
    <property type="match status" value="1"/>
</dbReference>
<keyword evidence="3 6" id="KW-1133">Transmembrane helix</keyword>
<proteinExistence type="predicted"/>
<evidence type="ECO:0000256" key="1">
    <source>
        <dbReference type="ARBA" id="ARBA00004141"/>
    </source>
</evidence>
<dbReference type="Proteomes" id="UP000002748">
    <property type="component" value="Unassembled WGS sequence"/>
</dbReference>
<feature type="transmembrane region" description="Helical" evidence="6">
    <location>
        <begin position="12"/>
        <end position="30"/>
    </location>
</feature>
<evidence type="ECO:0000256" key="2">
    <source>
        <dbReference type="ARBA" id="ARBA00022692"/>
    </source>
</evidence>
<feature type="transmembrane region" description="Helical" evidence="6">
    <location>
        <begin position="288"/>
        <end position="307"/>
    </location>
</feature>
<feature type="transmembrane region" description="Helical" evidence="6">
    <location>
        <begin position="105"/>
        <end position="128"/>
    </location>
</feature>
<feature type="transmembrane region" description="Helical" evidence="6">
    <location>
        <begin position="42"/>
        <end position="61"/>
    </location>
</feature>
<feature type="transmembrane region" description="Helical" evidence="6">
    <location>
        <begin position="319"/>
        <end position="339"/>
    </location>
</feature>